<dbReference type="EMBL" id="GBRH01238762">
    <property type="protein sequence ID" value="JAD59133.1"/>
    <property type="molecule type" value="Transcribed_RNA"/>
</dbReference>
<protein>
    <submittedName>
        <fullName evidence="1">Uncharacterized protein</fullName>
    </submittedName>
</protein>
<accession>A0A0A9BAH3</accession>
<dbReference type="AlphaFoldDB" id="A0A0A9BAH3"/>
<name>A0A0A9BAH3_ARUDO</name>
<evidence type="ECO:0000313" key="1">
    <source>
        <dbReference type="EMBL" id="JAD59133.1"/>
    </source>
</evidence>
<proteinExistence type="predicted"/>
<sequence length="24" mass="2799">MLGSFLRQQTKLFNEIDNSIFLIA</sequence>
<reference evidence="1" key="1">
    <citation type="submission" date="2014-09" db="EMBL/GenBank/DDBJ databases">
        <authorList>
            <person name="Magalhaes I.L.F."/>
            <person name="Oliveira U."/>
            <person name="Santos F.R."/>
            <person name="Vidigal T.H.D.A."/>
            <person name="Brescovit A.D."/>
            <person name="Santos A.J."/>
        </authorList>
    </citation>
    <scope>NUCLEOTIDE SEQUENCE</scope>
    <source>
        <tissue evidence="1">Shoot tissue taken approximately 20 cm above the soil surface</tissue>
    </source>
</reference>
<reference evidence="1" key="2">
    <citation type="journal article" date="2015" name="Data Brief">
        <title>Shoot transcriptome of the giant reed, Arundo donax.</title>
        <authorList>
            <person name="Barrero R.A."/>
            <person name="Guerrero F.D."/>
            <person name="Moolhuijzen P."/>
            <person name="Goolsby J.A."/>
            <person name="Tidwell J."/>
            <person name="Bellgard S.E."/>
            <person name="Bellgard M.I."/>
        </authorList>
    </citation>
    <scope>NUCLEOTIDE SEQUENCE</scope>
    <source>
        <tissue evidence="1">Shoot tissue taken approximately 20 cm above the soil surface</tissue>
    </source>
</reference>
<organism evidence="1">
    <name type="scientific">Arundo donax</name>
    <name type="common">Giant reed</name>
    <name type="synonym">Donax arundinaceus</name>
    <dbReference type="NCBI Taxonomy" id="35708"/>
    <lineage>
        <taxon>Eukaryota</taxon>
        <taxon>Viridiplantae</taxon>
        <taxon>Streptophyta</taxon>
        <taxon>Embryophyta</taxon>
        <taxon>Tracheophyta</taxon>
        <taxon>Spermatophyta</taxon>
        <taxon>Magnoliopsida</taxon>
        <taxon>Liliopsida</taxon>
        <taxon>Poales</taxon>
        <taxon>Poaceae</taxon>
        <taxon>PACMAD clade</taxon>
        <taxon>Arundinoideae</taxon>
        <taxon>Arundineae</taxon>
        <taxon>Arundo</taxon>
    </lineage>
</organism>